<sequence length="286" mass="33090">MGSETLSIQDFQEFVLLTVTMGSNRKAKAEVASHKRLLTIHAANRVPTFPEDDFSSYQFYDATLLSAEGQTIHVFLKVSRGDSWRNQRLMKEAWAYGELKDIQGQHIPTCFGLYGRGFDYCLVLEHCGKSIMHLNGPDTLRTLSWDTKRAIMQSLQAIHRKHMVHHNITLTEPNIVIDEASSSVRFIGLGRAYHLTCGFRGDINQEFGKNEEISIGCDELQKLGRYMWIWLPAHALTWQEIKTGDVEKLLNNHPPPEYWTRDEAREDIRRAIREYHFIVRRRETGE</sequence>
<evidence type="ECO:0000313" key="2">
    <source>
        <dbReference type="Proteomes" id="UP000639403"/>
    </source>
</evidence>
<evidence type="ECO:0008006" key="3">
    <source>
        <dbReference type="Google" id="ProtNLM"/>
    </source>
</evidence>
<dbReference type="EMBL" id="JADOXO010000278">
    <property type="protein sequence ID" value="KAF9807390.1"/>
    <property type="molecule type" value="Genomic_DNA"/>
</dbReference>
<dbReference type="SUPFAM" id="SSF56112">
    <property type="entry name" value="Protein kinase-like (PK-like)"/>
    <property type="match status" value="1"/>
</dbReference>
<protein>
    <recommendedName>
        <fullName evidence="3">Protein kinase domain-containing protein</fullName>
    </recommendedName>
</protein>
<organism evidence="1 2">
    <name type="scientific">Rhodonia placenta</name>
    <dbReference type="NCBI Taxonomy" id="104341"/>
    <lineage>
        <taxon>Eukaryota</taxon>
        <taxon>Fungi</taxon>
        <taxon>Dikarya</taxon>
        <taxon>Basidiomycota</taxon>
        <taxon>Agaricomycotina</taxon>
        <taxon>Agaricomycetes</taxon>
        <taxon>Polyporales</taxon>
        <taxon>Adustoporiaceae</taxon>
        <taxon>Rhodonia</taxon>
    </lineage>
</organism>
<dbReference type="InterPro" id="IPR011009">
    <property type="entry name" value="Kinase-like_dom_sf"/>
</dbReference>
<evidence type="ECO:0000313" key="1">
    <source>
        <dbReference type="EMBL" id="KAF9807390.1"/>
    </source>
</evidence>
<dbReference type="Proteomes" id="UP000639403">
    <property type="component" value="Unassembled WGS sequence"/>
</dbReference>
<reference evidence="1" key="1">
    <citation type="submission" date="2020-11" db="EMBL/GenBank/DDBJ databases">
        <authorList>
            <person name="Koelle M."/>
            <person name="Horta M.A.C."/>
            <person name="Nowrousian M."/>
            <person name="Ohm R.A."/>
            <person name="Benz P."/>
            <person name="Pilgard A."/>
        </authorList>
    </citation>
    <scope>NUCLEOTIDE SEQUENCE</scope>
    <source>
        <strain evidence="1">FPRL280</strain>
    </source>
</reference>
<name>A0A8H7TZL3_9APHY</name>
<comment type="caution">
    <text evidence="1">The sequence shown here is derived from an EMBL/GenBank/DDBJ whole genome shotgun (WGS) entry which is preliminary data.</text>
</comment>
<dbReference type="AlphaFoldDB" id="A0A8H7TZL3"/>
<proteinExistence type="predicted"/>
<accession>A0A8H7TZL3</accession>
<gene>
    <name evidence="1" type="ORF">IEO21_08246</name>
</gene>
<reference evidence="1" key="2">
    <citation type="journal article" name="Front. Microbiol.">
        <title>Degradative Capacity of Two Strains of Rhodonia placenta: From Phenotype to Genotype.</title>
        <authorList>
            <person name="Kolle M."/>
            <person name="Horta M.A.C."/>
            <person name="Nowrousian M."/>
            <person name="Ohm R.A."/>
            <person name="Benz J.P."/>
            <person name="Pilgard A."/>
        </authorList>
    </citation>
    <scope>NUCLEOTIDE SEQUENCE</scope>
    <source>
        <strain evidence="1">FPRL280</strain>
    </source>
</reference>